<sequence>MCVAGCLQKGSLDKRKTGFSEVWNRAYCERDASRAGLDEMRPFGEAKSISGHQTLQLMRRAIGIQAELARAEADRARLQRELEEKRRKMLYFVVLGMMMIPHPRHGTNNHDPIPNRVFFVLWWDHSQGPLRPPKKREISAHHPIEKTNPYRQADPRIVNEAPKECREKVWNRREQTTNSREGCTGRLLLRSLIESFPLLP</sequence>
<comment type="caution">
    <text evidence="2">The sequence shown here is derived from an EMBL/GenBank/DDBJ whole genome shotgun (WGS) entry which is preliminary data.</text>
</comment>
<feature type="coiled-coil region" evidence="1">
    <location>
        <begin position="61"/>
        <end position="88"/>
    </location>
</feature>
<dbReference type="AlphaFoldDB" id="A0A9Q0KJ56"/>
<organism evidence="2 3">
    <name type="scientific">Protea cynaroides</name>
    <dbReference type="NCBI Taxonomy" id="273540"/>
    <lineage>
        <taxon>Eukaryota</taxon>
        <taxon>Viridiplantae</taxon>
        <taxon>Streptophyta</taxon>
        <taxon>Embryophyta</taxon>
        <taxon>Tracheophyta</taxon>
        <taxon>Spermatophyta</taxon>
        <taxon>Magnoliopsida</taxon>
        <taxon>Proteales</taxon>
        <taxon>Proteaceae</taxon>
        <taxon>Protea</taxon>
    </lineage>
</organism>
<gene>
    <name evidence="2" type="ORF">NE237_004727</name>
</gene>
<keyword evidence="1" id="KW-0175">Coiled coil</keyword>
<evidence type="ECO:0000313" key="2">
    <source>
        <dbReference type="EMBL" id="KAJ4971628.1"/>
    </source>
</evidence>
<dbReference type="EMBL" id="JAMYWD010000005">
    <property type="protein sequence ID" value="KAJ4971628.1"/>
    <property type="molecule type" value="Genomic_DNA"/>
</dbReference>
<protein>
    <submittedName>
        <fullName evidence="2">Uncharacterized protein</fullName>
    </submittedName>
</protein>
<name>A0A9Q0KJ56_9MAGN</name>
<evidence type="ECO:0000313" key="3">
    <source>
        <dbReference type="Proteomes" id="UP001141806"/>
    </source>
</evidence>
<keyword evidence="3" id="KW-1185">Reference proteome</keyword>
<accession>A0A9Q0KJ56</accession>
<dbReference type="Proteomes" id="UP001141806">
    <property type="component" value="Unassembled WGS sequence"/>
</dbReference>
<reference evidence="2" key="1">
    <citation type="journal article" date="2023" name="Plant J.">
        <title>The genome of the king protea, Protea cynaroides.</title>
        <authorList>
            <person name="Chang J."/>
            <person name="Duong T.A."/>
            <person name="Schoeman C."/>
            <person name="Ma X."/>
            <person name="Roodt D."/>
            <person name="Barker N."/>
            <person name="Li Z."/>
            <person name="Van de Peer Y."/>
            <person name="Mizrachi E."/>
        </authorList>
    </citation>
    <scope>NUCLEOTIDE SEQUENCE</scope>
    <source>
        <tissue evidence="2">Young leaves</tissue>
    </source>
</reference>
<evidence type="ECO:0000256" key="1">
    <source>
        <dbReference type="SAM" id="Coils"/>
    </source>
</evidence>
<proteinExistence type="predicted"/>